<dbReference type="Proteomes" id="UP000245761">
    <property type="component" value="Unassembled WGS sequence"/>
</dbReference>
<evidence type="ECO:0000313" key="9">
    <source>
        <dbReference type="Proteomes" id="UP000272336"/>
    </source>
</evidence>
<evidence type="ECO:0000313" key="6">
    <source>
        <dbReference type="EMBL" id="PWH43489.1"/>
    </source>
</evidence>
<dbReference type="EMBL" id="DABCJL010000003">
    <property type="protein sequence ID" value="HAH7768537.1"/>
    <property type="molecule type" value="Genomic_DNA"/>
</dbReference>
<dbReference type="Proteomes" id="UP000532204">
    <property type="component" value="Unassembled WGS sequence"/>
</dbReference>
<organism evidence="4 9">
    <name type="scientific">Escherichia coli</name>
    <dbReference type="NCBI Taxonomy" id="562"/>
    <lineage>
        <taxon>Bacteria</taxon>
        <taxon>Pseudomonadati</taxon>
        <taxon>Pseudomonadota</taxon>
        <taxon>Gammaproteobacteria</taxon>
        <taxon>Enterobacterales</taxon>
        <taxon>Enterobacteriaceae</taxon>
        <taxon>Escherichia</taxon>
    </lineage>
</organism>
<name>A0A1Y4JMB0_ECOLX</name>
<accession>A0A1Y4JMB0</accession>
<evidence type="ECO:0000313" key="8">
    <source>
        <dbReference type="Proteomes" id="UP000245761"/>
    </source>
</evidence>
<dbReference type="Proteomes" id="UP000272336">
    <property type="component" value="Unassembled WGS sequence"/>
</dbReference>
<protein>
    <submittedName>
        <fullName evidence="4">Uncharacterized protein</fullName>
    </submittedName>
</protein>
<sequence>MIRRKASCYEFRKPHVCLVVRIFYPSTSHETRQSTVSGFRHQAYYHPRCREQDHTFAIPLLIESS</sequence>
<dbReference type="Proteomes" id="UP000843571">
    <property type="component" value="Unassembled WGS sequence"/>
</dbReference>
<dbReference type="AlphaFoldDB" id="A0A1Y4JMB0"/>
<evidence type="ECO:0000313" key="5">
    <source>
        <dbReference type="EMBL" id="PAU11706.1"/>
    </source>
</evidence>
<evidence type="ECO:0000313" key="2">
    <source>
        <dbReference type="EMBL" id="HAH7768537.1"/>
    </source>
</evidence>
<evidence type="ECO:0000313" key="1">
    <source>
        <dbReference type="EMBL" id="EFC9752157.1"/>
    </source>
</evidence>
<reference evidence="2 11" key="2">
    <citation type="journal article" date="2018" name="Genome Biol.">
        <title>SKESA: strategic k-mer extension for scrupulous assemblies.</title>
        <authorList>
            <person name="Souvorov A."/>
            <person name="Agarwala R."/>
            <person name="Lipman D.J."/>
        </authorList>
    </citation>
    <scope>NUCLEOTIDE SEQUENCE [LARGE SCALE GENOMIC DNA]</scope>
    <source>
        <strain evidence="2">C0382</strain>
    </source>
</reference>
<proteinExistence type="predicted"/>
<reference evidence="6 8" key="3">
    <citation type="submission" date="2018-04" db="EMBL/GenBank/DDBJ databases">
        <title>Draft Genomic Sequencing Of Potential Extraintestinal Pathogenic Escherichia coli B8S56 Isolated from Retail Chicken Skin.</title>
        <authorList>
            <person name="Xu A."/>
            <person name="Tilman S."/>
            <person name="Wisser-Parker K."/>
            <person name="Scullen O.J."/>
            <person name="Sommers C."/>
        </authorList>
    </citation>
    <scope>NUCLEOTIDE SEQUENCE [LARGE SCALE GENOMIC DNA]</scope>
    <source>
        <strain evidence="6 8">B8S56</strain>
    </source>
</reference>
<evidence type="ECO:0000313" key="7">
    <source>
        <dbReference type="Proteomes" id="UP000218543"/>
    </source>
</evidence>
<evidence type="ECO:0000313" key="3">
    <source>
        <dbReference type="EMBL" id="HAH7770255.1"/>
    </source>
</evidence>
<dbReference type="EMBL" id="MRVZ01000150">
    <property type="protein sequence ID" value="PAU11706.1"/>
    <property type="molecule type" value="Genomic_DNA"/>
</dbReference>
<dbReference type="EMBL" id="DABCJL010000008">
    <property type="protein sequence ID" value="HAH7770255.1"/>
    <property type="molecule type" value="Genomic_DNA"/>
</dbReference>
<dbReference type="EMBL" id="AASEBA010000071">
    <property type="protein sequence ID" value="EFC9752157.1"/>
    <property type="molecule type" value="Genomic_DNA"/>
</dbReference>
<reference evidence="2" key="5">
    <citation type="submission" date="2020-01" db="EMBL/GenBank/DDBJ databases">
        <authorList>
            <consortium name="NCBI Pathogen Detection Project"/>
        </authorList>
    </citation>
    <scope>NUCLEOTIDE SEQUENCE</scope>
    <source>
        <strain evidence="2">C0382</strain>
    </source>
</reference>
<reference evidence="5 7" key="1">
    <citation type="submission" date="2016-12" db="EMBL/GenBank/DDBJ databases">
        <title>Real-Time Genomic Investigation Underlying the Public Health Response to a Shiga Toxin-Producing Escherichia Coli O26:H11 Outbreak in a Nursery.</title>
        <authorList>
            <person name="Ferdous M."/>
            <person name="Moran-Gilad J."/>
            <person name="Rossen J.W."/>
            <person name="Gdalevich M."/>
        </authorList>
    </citation>
    <scope>NUCLEOTIDE SEQUENCE [LARGE SCALE GENOMIC DNA]</scope>
    <source>
        <strain evidence="5 7">STEC 514-2</strain>
    </source>
</reference>
<gene>
    <name evidence="5" type="ORF">BTQ06_26845</name>
    <name evidence="4" type="ORF">D9D43_29540</name>
    <name evidence="6" type="ORF">DD762_30070</name>
    <name evidence="1" type="ORF">E6D34_23495</name>
    <name evidence="2" type="ORF">HIE29_001960</name>
    <name evidence="3" type="ORF">HIE29_003725</name>
</gene>
<reference evidence="4 9" key="4">
    <citation type="submission" date="2018-10" db="EMBL/GenBank/DDBJ databases">
        <authorList>
            <consortium name="NARMS: The National Antimicrobial Resistance Monitoring System"/>
        </authorList>
    </citation>
    <scope>NUCLEOTIDE SEQUENCE [LARGE SCALE GENOMIC DNA]</scope>
    <source>
        <strain evidence="4 9">CVM N17EC0060</strain>
        <strain evidence="1 10">CVM N18EC122</strain>
    </source>
</reference>
<evidence type="ECO:0000313" key="11">
    <source>
        <dbReference type="Proteomes" id="UP000843571"/>
    </source>
</evidence>
<evidence type="ECO:0000313" key="10">
    <source>
        <dbReference type="Proteomes" id="UP000532204"/>
    </source>
</evidence>
<comment type="caution">
    <text evidence="4">The sequence shown here is derived from an EMBL/GenBank/DDBJ whole genome shotgun (WGS) entry which is preliminary data.</text>
</comment>
<dbReference type="EMBL" id="RNLZ01000184">
    <property type="protein sequence ID" value="MGE17568.1"/>
    <property type="molecule type" value="Genomic_DNA"/>
</dbReference>
<evidence type="ECO:0000313" key="4">
    <source>
        <dbReference type="EMBL" id="MGE17568.1"/>
    </source>
</evidence>
<dbReference type="EMBL" id="QEMT01000262">
    <property type="protein sequence ID" value="PWH43489.1"/>
    <property type="molecule type" value="Genomic_DNA"/>
</dbReference>
<dbReference type="Proteomes" id="UP000218543">
    <property type="component" value="Unassembled WGS sequence"/>
</dbReference>